<keyword evidence="2" id="KW-1185">Reference proteome</keyword>
<gene>
    <name evidence="1" type="ORF">AMAG_16589</name>
</gene>
<accession>A0A0L0TBM1</accession>
<reference evidence="1 2" key="1">
    <citation type="submission" date="2009-11" db="EMBL/GenBank/DDBJ databases">
        <title>Annotation of Allomyces macrogynus ATCC 38327.</title>
        <authorList>
            <consortium name="The Broad Institute Genome Sequencing Platform"/>
            <person name="Russ C."/>
            <person name="Cuomo C."/>
            <person name="Burger G."/>
            <person name="Gray M.W."/>
            <person name="Holland P.W.H."/>
            <person name="King N."/>
            <person name="Lang F.B.F."/>
            <person name="Roger A.J."/>
            <person name="Ruiz-Trillo I."/>
            <person name="Young S.K."/>
            <person name="Zeng Q."/>
            <person name="Gargeya S."/>
            <person name="Fitzgerald M."/>
            <person name="Haas B."/>
            <person name="Abouelleil A."/>
            <person name="Alvarado L."/>
            <person name="Arachchi H.M."/>
            <person name="Berlin A."/>
            <person name="Chapman S.B."/>
            <person name="Gearin G."/>
            <person name="Goldberg J."/>
            <person name="Griggs A."/>
            <person name="Gujja S."/>
            <person name="Hansen M."/>
            <person name="Heiman D."/>
            <person name="Howarth C."/>
            <person name="Larimer J."/>
            <person name="Lui A."/>
            <person name="MacDonald P.J.P."/>
            <person name="McCowen C."/>
            <person name="Montmayeur A."/>
            <person name="Murphy C."/>
            <person name="Neiman D."/>
            <person name="Pearson M."/>
            <person name="Priest M."/>
            <person name="Roberts A."/>
            <person name="Saif S."/>
            <person name="Shea T."/>
            <person name="Sisk P."/>
            <person name="Stolte C."/>
            <person name="Sykes S."/>
            <person name="Wortman J."/>
            <person name="Nusbaum C."/>
            <person name="Birren B."/>
        </authorList>
    </citation>
    <scope>NUCLEOTIDE SEQUENCE [LARGE SCALE GENOMIC DNA]</scope>
    <source>
        <strain evidence="1 2">ATCC 38327</strain>
    </source>
</reference>
<dbReference type="Proteomes" id="UP000054350">
    <property type="component" value="Unassembled WGS sequence"/>
</dbReference>
<organism evidence="1 2">
    <name type="scientific">Allomyces macrogynus (strain ATCC 38327)</name>
    <name type="common">Allomyces javanicus var. macrogynus</name>
    <dbReference type="NCBI Taxonomy" id="578462"/>
    <lineage>
        <taxon>Eukaryota</taxon>
        <taxon>Fungi</taxon>
        <taxon>Fungi incertae sedis</taxon>
        <taxon>Blastocladiomycota</taxon>
        <taxon>Blastocladiomycetes</taxon>
        <taxon>Blastocladiales</taxon>
        <taxon>Blastocladiaceae</taxon>
        <taxon>Allomyces</taxon>
    </lineage>
</organism>
<evidence type="ECO:0000313" key="1">
    <source>
        <dbReference type="EMBL" id="KNE72095.1"/>
    </source>
</evidence>
<protein>
    <recommendedName>
        <fullName evidence="3">RNI-like protein</fullName>
    </recommendedName>
</protein>
<dbReference type="AlphaFoldDB" id="A0A0L0TBM1"/>
<proteinExistence type="predicted"/>
<evidence type="ECO:0000313" key="2">
    <source>
        <dbReference type="Proteomes" id="UP000054350"/>
    </source>
</evidence>
<dbReference type="EMBL" id="GG745377">
    <property type="protein sequence ID" value="KNE72095.1"/>
    <property type="molecule type" value="Genomic_DNA"/>
</dbReference>
<dbReference type="VEuPathDB" id="FungiDB:AMAG_16589"/>
<reference evidence="2" key="2">
    <citation type="submission" date="2009-11" db="EMBL/GenBank/DDBJ databases">
        <title>The Genome Sequence of Allomyces macrogynus strain ATCC 38327.</title>
        <authorList>
            <consortium name="The Broad Institute Genome Sequencing Platform"/>
            <person name="Russ C."/>
            <person name="Cuomo C."/>
            <person name="Shea T."/>
            <person name="Young S.K."/>
            <person name="Zeng Q."/>
            <person name="Koehrsen M."/>
            <person name="Haas B."/>
            <person name="Borodovsky M."/>
            <person name="Guigo R."/>
            <person name="Alvarado L."/>
            <person name="Berlin A."/>
            <person name="Borenstein D."/>
            <person name="Chen Z."/>
            <person name="Engels R."/>
            <person name="Freedman E."/>
            <person name="Gellesch M."/>
            <person name="Goldberg J."/>
            <person name="Griggs A."/>
            <person name="Gujja S."/>
            <person name="Heiman D."/>
            <person name="Hepburn T."/>
            <person name="Howarth C."/>
            <person name="Jen D."/>
            <person name="Larson L."/>
            <person name="Lewis B."/>
            <person name="Mehta T."/>
            <person name="Park D."/>
            <person name="Pearson M."/>
            <person name="Roberts A."/>
            <person name="Saif S."/>
            <person name="Shenoy N."/>
            <person name="Sisk P."/>
            <person name="Stolte C."/>
            <person name="Sykes S."/>
            <person name="Walk T."/>
            <person name="White J."/>
            <person name="Yandava C."/>
            <person name="Burger G."/>
            <person name="Gray M.W."/>
            <person name="Holland P.W.H."/>
            <person name="King N."/>
            <person name="Lang F.B.F."/>
            <person name="Roger A.J."/>
            <person name="Ruiz-Trillo I."/>
            <person name="Lander E."/>
            <person name="Nusbaum C."/>
        </authorList>
    </citation>
    <scope>NUCLEOTIDE SEQUENCE [LARGE SCALE GENOMIC DNA]</scope>
    <source>
        <strain evidence="2">ATCC 38327</strain>
    </source>
</reference>
<sequence length="172" mass="18773">MARIPVSVKSLHLDEHLTPDVLRRLAAVPRPHLVSIELHGITDARECLQALASMLHVAVTKLSLQFVSGTVFDESAWATLIANGTPKLREVRLAGCTMTSGGVARVIGTLPTDTLFRIWLDVRDLGVIVDAAARLLARDWDKLCGVGFAGPMNQLPTKLRVAMESRGWKTIM</sequence>
<name>A0A0L0TBM1_ALLM3</name>
<dbReference type="InterPro" id="IPR032675">
    <property type="entry name" value="LRR_dom_sf"/>
</dbReference>
<evidence type="ECO:0008006" key="3">
    <source>
        <dbReference type="Google" id="ProtNLM"/>
    </source>
</evidence>
<dbReference type="Gene3D" id="3.80.10.10">
    <property type="entry name" value="Ribonuclease Inhibitor"/>
    <property type="match status" value="1"/>
</dbReference>